<reference evidence="4" key="1">
    <citation type="submission" date="2023-11" db="EMBL/GenBank/DDBJ databases">
        <authorList>
            <person name="Alioto T."/>
            <person name="Alioto T."/>
            <person name="Gomez Garrido J."/>
        </authorList>
    </citation>
    <scope>NUCLEOTIDE SEQUENCE</scope>
</reference>
<keyword evidence="5" id="KW-1185">Reference proteome</keyword>
<gene>
    <name evidence="4" type="ORF">LECACI_7A009647</name>
</gene>
<dbReference type="PANTHER" id="PTHR43669">
    <property type="entry name" value="5-KETO-D-GLUCONATE 5-REDUCTASE"/>
    <property type="match status" value="1"/>
</dbReference>
<dbReference type="SUPFAM" id="SSF51735">
    <property type="entry name" value="NAD(P)-binding Rossmann-fold domains"/>
    <property type="match status" value="1"/>
</dbReference>
<organism evidence="4 5">
    <name type="scientific">Lecanosticta acicola</name>
    <dbReference type="NCBI Taxonomy" id="111012"/>
    <lineage>
        <taxon>Eukaryota</taxon>
        <taxon>Fungi</taxon>
        <taxon>Dikarya</taxon>
        <taxon>Ascomycota</taxon>
        <taxon>Pezizomycotina</taxon>
        <taxon>Dothideomycetes</taxon>
        <taxon>Dothideomycetidae</taxon>
        <taxon>Mycosphaerellales</taxon>
        <taxon>Mycosphaerellaceae</taxon>
        <taxon>Lecanosticta</taxon>
    </lineage>
</organism>
<evidence type="ECO:0000313" key="4">
    <source>
        <dbReference type="EMBL" id="CAK4034489.1"/>
    </source>
</evidence>
<evidence type="ECO:0000256" key="1">
    <source>
        <dbReference type="ARBA" id="ARBA00006484"/>
    </source>
</evidence>
<feature type="transmembrane region" description="Helical" evidence="3">
    <location>
        <begin position="36"/>
        <end position="57"/>
    </location>
</feature>
<dbReference type="InterPro" id="IPR036291">
    <property type="entry name" value="NAD(P)-bd_dom_sf"/>
</dbReference>
<evidence type="ECO:0000256" key="3">
    <source>
        <dbReference type="SAM" id="Phobius"/>
    </source>
</evidence>
<dbReference type="GO" id="GO:0016491">
    <property type="term" value="F:oxidoreductase activity"/>
    <property type="evidence" value="ECO:0007669"/>
    <property type="project" value="UniProtKB-KW"/>
</dbReference>
<dbReference type="EMBL" id="CAVMBE010000120">
    <property type="protein sequence ID" value="CAK4034489.1"/>
    <property type="molecule type" value="Genomic_DNA"/>
</dbReference>
<keyword evidence="3" id="KW-1133">Transmembrane helix</keyword>
<dbReference type="Gene3D" id="3.40.50.720">
    <property type="entry name" value="NAD(P)-binding Rossmann-like Domain"/>
    <property type="match status" value="1"/>
</dbReference>
<keyword evidence="3" id="KW-0472">Membrane</keyword>
<dbReference type="Pfam" id="PF13561">
    <property type="entry name" value="adh_short_C2"/>
    <property type="match status" value="1"/>
</dbReference>
<comment type="similarity">
    <text evidence="1">Belongs to the short-chain dehydrogenases/reductases (SDR) family.</text>
</comment>
<sequence length="183" mass="19652">MKIKRQTQPVLIAHRFLQTFSSLRPPLDIKLSTTKVLLILGAGSNVGASVAAVFAQARYKIALAARKLQDAVDKDGQLRFQSDLADAESVDSAFDKVSATFGPPNVIVYNAASAKLVSADDPLELSLANFNQDVAVNTGSVLVAAQRAVQGFRQLSSGIPKTFIYTGNFLNKEIMPRLISNGM</sequence>
<proteinExistence type="inferred from homology"/>
<keyword evidence="2" id="KW-0560">Oxidoreductase</keyword>
<dbReference type="PANTHER" id="PTHR43669:SF4">
    <property type="entry name" value="SHORT-CHAIN DEHYDROGENASE"/>
    <property type="match status" value="1"/>
</dbReference>
<comment type="caution">
    <text evidence="4">The sequence shown here is derived from an EMBL/GenBank/DDBJ whole genome shotgun (WGS) entry which is preliminary data.</text>
</comment>
<accession>A0AAI8Z8N5</accession>
<name>A0AAI8Z8N5_9PEZI</name>
<protein>
    <submittedName>
        <fullName evidence="4">Uncharacterized protein</fullName>
    </submittedName>
</protein>
<dbReference type="CDD" id="cd05233">
    <property type="entry name" value="SDR_c"/>
    <property type="match status" value="1"/>
</dbReference>
<evidence type="ECO:0000313" key="5">
    <source>
        <dbReference type="Proteomes" id="UP001296104"/>
    </source>
</evidence>
<dbReference type="Proteomes" id="UP001296104">
    <property type="component" value="Unassembled WGS sequence"/>
</dbReference>
<keyword evidence="3" id="KW-0812">Transmembrane</keyword>
<evidence type="ECO:0000256" key="2">
    <source>
        <dbReference type="ARBA" id="ARBA00023002"/>
    </source>
</evidence>
<dbReference type="AlphaFoldDB" id="A0AAI8Z8N5"/>
<dbReference type="InterPro" id="IPR002347">
    <property type="entry name" value="SDR_fam"/>
</dbReference>